<dbReference type="EMBL" id="BAFC01000023">
    <property type="protein sequence ID" value="GAB37943.1"/>
    <property type="molecule type" value="Genomic_DNA"/>
</dbReference>
<proteinExistence type="inferred from homology"/>
<evidence type="ECO:0000313" key="5">
    <source>
        <dbReference type="Proteomes" id="UP000005845"/>
    </source>
</evidence>
<dbReference type="SUPFAM" id="SSF56801">
    <property type="entry name" value="Acetyl-CoA synthetase-like"/>
    <property type="match status" value="1"/>
</dbReference>
<reference evidence="4 5" key="1">
    <citation type="submission" date="2012-02" db="EMBL/GenBank/DDBJ databases">
        <title>Whole genome shotgun sequence of Gordonia sputi NBRC 100414.</title>
        <authorList>
            <person name="Yoshida I."/>
            <person name="Hosoyama A."/>
            <person name="Tsuchikane K."/>
            <person name="Katsumata H."/>
            <person name="Yamazaki S."/>
            <person name="Fujita N."/>
        </authorList>
    </citation>
    <scope>NUCLEOTIDE SEQUENCE [LARGE SCALE GENOMIC DNA]</scope>
    <source>
        <strain evidence="4 5">NBRC 100414</strain>
    </source>
</reference>
<comment type="similarity">
    <text evidence="1">Belongs to the ATP-dependent AMP-binding enzyme family.</text>
</comment>
<dbReference type="AlphaFoldDB" id="H5TWT5"/>
<dbReference type="Pfam" id="PF00501">
    <property type="entry name" value="AMP-binding"/>
    <property type="match status" value="1"/>
</dbReference>
<feature type="domain" description="AMP-dependent synthetase/ligase" evidence="3">
    <location>
        <begin position="2"/>
        <end position="188"/>
    </location>
</feature>
<dbReference type="Proteomes" id="UP000005845">
    <property type="component" value="Unassembled WGS sequence"/>
</dbReference>
<keyword evidence="2" id="KW-0436">Ligase</keyword>
<comment type="caution">
    <text evidence="4">The sequence shown here is derived from an EMBL/GenBank/DDBJ whole genome shotgun (WGS) entry which is preliminary data.</text>
</comment>
<gene>
    <name evidence="4" type="ORF">GOSPT_023_00120</name>
</gene>
<dbReference type="GO" id="GO:0016405">
    <property type="term" value="F:CoA-ligase activity"/>
    <property type="evidence" value="ECO:0007669"/>
    <property type="project" value="TreeGrafter"/>
</dbReference>
<dbReference type="eggNOG" id="COG0318">
    <property type="taxonomic scope" value="Bacteria"/>
</dbReference>
<name>H5TWT5_9ACTN</name>
<dbReference type="InterPro" id="IPR020845">
    <property type="entry name" value="AMP-binding_CS"/>
</dbReference>
<evidence type="ECO:0000256" key="1">
    <source>
        <dbReference type="ARBA" id="ARBA00006432"/>
    </source>
</evidence>
<dbReference type="PROSITE" id="PS00455">
    <property type="entry name" value="AMP_BINDING"/>
    <property type="match status" value="1"/>
</dbReference>
<dbReference type="Gene3D" id="3.40.50.980">
    <property type="match status" value="2"/>
</dbReference>
<evidence type="ECO:0000256" key="2">
    <source>
        <dbReference type="ARBA" id="ARBA00022598"/>
    </source>
</evidence>
<evidence type="ECO:0000259" key="3">
    <source>
        <dbReference type="Pfam" id="PF00501"/>
    </source>
</evidence>
<organism evidence="4 5">
    <name type="scientific">Gordonia sputi NBRC 100414</name>
    <dbReference type="NCBI Taxonomy" id="1089453"/>
    <lineage>
        <taxon>Bacteria</taxon>
        <taxon>Bacillati</taxon>
        <taxon>Actinomycetota</taxon>
        <taxon>Actinomycetes</taxon>
        <taxon>Mycobacteriales</taxon>
        <taxon>Gordoniaceae</taxon>
        <taxon>Gordonia</taxon>
    </lineage>
</organism>
<dbReference type="PANTHER" id="PTHR24096">
    <property type="entry name" value="LONG-CHAIN-FATTY-ACID--COA LIGASE"/>
    <property type="match status" value="1"/>
</dbReference>
<evidence type="ECO:0000313" key="4">
    <source>
        <dbReference type="EMBL" id="GAB37943.1"/>
    </source>
</evidence>
<keyword evidence="5" id="KW-1185">Reference proteome</keyword>
<sequence length="219" mass="23529">MQMPNSPEFAVAYYGVLRAGATVTTLNTLYSATEVARQLKDSKAKAYITMSSLLTTADDAARQAGIPAEAIIVVDRSDHRASLADLIEHHLPAPEVTVDPSTALAALPYSSGTTGLAKSVMLTHRNLVANIAQSSIPIDVNRDDRVMAVLPFFHIYGMNTIMNLTLYRRGTLVTMPKMELPTFLDLVQSLATSPPGTVLQPGSSTTSIAVHSYSTHSRT</sequence>
<protein>
    <recommendedName>
        <fullName evidence="3">AMP-dependent synthetase/ligase domain-containing protein</fullName>
    </recommendedName>
</protein>
<dbReference type="PANTHER" id="PTHR24096:SF149">
    <property type="entry name" value="AMP-BINDING DOMAIN-CONTAINING PROTEIN-RELATED"/>
    <property type="match status" value="1"/>
</dbReference>
<dbReference type="InterPro" id="IPR000873">
    <property type="entry name" value="AMP-dep_synth/lig_dom"/>
</dbReference>
<accession>H5TWT5</accession>